<sequence>MRTFGYYEGLAAVVAQDGWHHITPDGSDVYARRHAWCGNFQQRRCAVRGQDGKYFHITPRGEDAYPARWRYAGDYRDGIAVVQADDGHSSHIRLDGSLMHGKWFVDLDVFHKGFARARDEGGWTHVDLQGQPAYTRRFHAVEPFYNGQARVERFDGAFEVIDETGAGLVVLRPPRRSEFASLSGDMVGFWRTQTIGASVELGVVEALPATEQEVAERCGLLSDGSRRLLRALGELGITARRGEQWTLTARGELLKADHPLTLSDAAVEYAGPFTTMWARLSDALRHGSTWTSPDVFSVVAGDDVRCLGHHRMLRSYARHDYAEVCCALDLRSNERVIDAGGGLGVLAELILDAHPSAEVTVLERPEVIAMAPPVSRVCWRSGSLFEPWEIEADAVVLSRVLHDWDDDDALQILRNARTALPRHGRLYVVEMLVSEESAAGALCDLHLLMATGGRERSAGHFERLLSIAGFELAAIRRLPALPSVIVGVAS</sequence>
<evidence type="ECO:0000259" key="4">
    <source>
        <dbReference type="Pfam" id="PF00891"/>
    </source>
</evidence>
<feature type="domain" description="O-methyltransferase C-terminal" evidence="4">
    <location>
        <begin position="280"/>
        <end position="471"/>
    </location>
</feature>
<dbReference type="InterPro" id="IPR016461">
    <property type="entry name" value="COMT-like"/>
</dbReference>
<evidence type="ECO:0000256" key="3">
    <source>
        <dbReference type="ARBA" id="ARBA00022691"/>
    </source>
</evidence>
<dbReference type="PROSITE" id="PS51683">
    <property type="entry name" value="SAM_OMT_II"/>
    <property type="match status" value="1"/>
</dbReference>
<dbReference type="PANTHER" id="PTHR43712">
    <property type="entry name" value="PUTATIVE (AFU_ORTHOLOGUE AFUA_4G14580)-RELATED"/>
    <property type="match status" value="1"/>
</dbReference>
<dbReference type="Proteomes" id="UP001180616">
    <property type="component" value="Chromosome"/>
</dbReference>
<evidence type="ECO:0000313" key="7">
    <source>
        <dbReference type="Proteomes" id="UP001180616"/>
    </source>
</evidence>
<proteinExistence type="predicted"/>
<dbReference type="InterPro" id="IPR029063">
    <property type="entry name" value="SAM-dependent_MTases_sf"/>
</dbReference>
<dbReference type="InterPro" id="IPR036388">
    <property type="entry name" value="WH-like_DNA-bd_sf"/>
</dbReference>
<dbReference type="InterPro" id="IPR012967">
    <property type="entry name" value="COMT_dimerisation"/>
</dbReference>
<accession>A0ABY9R809</accession>
<name>A0ABY9R809_9BACT</name>
<organism evidence="6 7">
    <name type="scientific">Nitratidesulfovibrio liaohensis</name>
    <dbReference type="NCBI Taxonomy" id="2604158"/>
    <lineage>
        <taxon>Bacteria</taxon>
        <taxon>Pseudomonadati</taxon>
        <taxon>Thermodesulfobacteriota</taxon>
        <taxon>Desulfovibrionia</taxon>
        <taxon>Desulfovibrionales</taxon>
        <taxon>Desulfovibrionaceae</taxon>
        <taxon>Nitratidesulfovibrio</taxon>
    </lineage>
</organism>
<dbReference type="RefSeq" id="WP_309542795.1">
    <property type="nucleotide sequence ID" value="NZ_CP133659.1"/>
</dbReference>
<dbReference type="Gene3D" id="1.10.10.10">
    <property type="entry name" value="Winged helix-like DNA-binding domain superfamily/Winged helix DNA-binding domain"/>
    <property type="match status" value="1"/>
</dbReference>
<evidence type="ECO:0000259" key="5">
    <source>
        <dbReference type="Pfam" id="PF08100"/>
    </source>
</evidence>
<dbReference type="SUPFAM" id="SSF46785">
    <property type="entry name" value="Winged helix' DNA-binding domain"/>
    <property type="match status" value="1"/>
</dbReference>
<keyword evidence="2" id="KW-0808">Transferase</keyword>
<keyword evidence="7" id="KW-1185">Reference proteome</keyword>
<keyword evidence="3" id="KW-0949">S-adenosyl-L-methionine</keyword>
<dbReference type="PANTHER" id="PTHR43712:SF2">
    <property type="entry name" value="O-METHYLTRANSFERASE CICE"/>
    <property type="match status" value="1"/>
</dbReference>
<dbReference type="CDD" id="cd02440">
    <property type="entry name" value="AdoMet_MTases"/>
    <property type="match status" value="1"/>
</dbReference>
<dbReference type="Gene3D" id="3.40.50.150">
    <property type="entry name" value="Vaccinia Virus protein VP39"/>
    <property type="match status" value="1"/>
</dbReference>
<dbReference type="SUPFAM" id="SSF53335">
    <property type="entry name" value="S-adenosyl-L-methionine-dependent methyltransferases"/>
    <property type="match status" value="1"/>
</dbReference>
<dbReference type="Pfam" id="PF08100">
    <property type="entry name" value="Dimerisation"/>
    <property type="match status" value="1"/>
</dbReference>
<protein>
    <submittedName>
        <fullName evidence="6">Methyltransferase</fullName>
    </submittedName>
</protein>
<evidence type="ECO:0000256" key="2">
    <source>
        <dbReference type="ARBA" id="ARBA00022679"/>
    </source>
</evidence>
<dbReference type="GO" id="GO:0032259">
    <property type="term" value="P:methylation"/>
    <property type="evidence" value="ECO:0007669"/>
    <property type="project" value="UniProtKB-KW"/>
</dbReference>
<reference evidence="6" key="1">
    <citation type="submission" date="2023-09" db="EMBL/GenBank/DDBJ databases">
        <authorList>
            <consortium name="CW5 consortium"/>
            <person name="Lu C.-W."/>
        </authorList>
    </citation>
    <scope>NUCLEOTIDE SEQUENCE</scope>
    <source>
        <strain evidence="6">KPS</strain>
    </source>
</reference>
<dbReference type="GO" id="GO:0008168">
    <property type="term" value="F:methyltransferase activity"/>
    <property type="evidence" value="ECO:0007669"/>
    <property type="project" value="UniProtKB-KW"/>
</dbReference>
<evidence type="ECO:0000256" key="1">
    <source>
        <dbReference type="ARBA" id="ARBA00022603"/>
    </source>
</evidence>
<dbReference type="InterPro" id="IPR001077">
    <property type="entry name" value="COMT_C"/>
</dbReference>
<dbReference type="Pfam" id="PF00891">
    <property type="entry name" value="Methyltransf_2"/>
    <property type="match status" value="1"/>
</dbReference>
<keyword evidence="1 6" id="KW-0489">Methyltransferase</keyword>
<evidence type="ECO:0000313" key="6">
    <source>
        <dbReference type="EMBL" id="WMW66943.1"/>
    </source>
</evidence>
<dbReference type="InterPro" id="IPR036390">
    <property type="entry name" value="WH_DNA-bd_sf"/>
</dbReference>
<dbReference type="EMBL" id="CP133659">
    <property type="protein sequence ID" value="WMW66943.1"/>
    <property type="molecule type" value="Genomic_DNA"/>
</dbReference>
<gene>
    <name evidence="6" type="ORF">KPS_001575</name>
</gene>
<feature type="domain" description="O-methyltransferase dimerisation" evidence="5">
    <location>
        <begin position="187"/>
        <end position="254"/>
    </location>
</feature>